<evidence type="ECO:0000256" key="16">
    <source>
        <dbReference type="ARBA" id="ARBA00048345"/>
    </source>
</evidence>
<dbReference type="FunFam" id="1.10.540.10:FF:000007">
    <property type="entry name" value="Isovaleryl-CoA dehydrogenase, mitochondrial"/>
    <property type="match status" value="1"/>
</dbReference>
<dbReference type="Pfam" id="PF00441">
    <property type="entry name" value="Acyl-CoA_dh_1"/>
    <property type="match status" value="1"/>
</dbReference>
<dbReference type="EMBL" id="JAVHJS010000011">
    <property type="protein sequence ID" value="KAK2843274.1"/>
    <property type="molecule type" value="Genomic_DNA"/>
</dbReference>
<dbReference type="Gene3D" id="2.40.110.10">
    <property type="entry name" value="Butyryl-CoA Dehydrogenase, subunit A, domain 2"/>
    <property type="match status" value="1"/>
</dbReference>
<dbReference type="PROSITE" id="PS00073">
    <property type="entry name" value="ACYL_COA_DH_2"/>
    <property type="match status" value="1"/>
</dbReference>
<evidence type="ECO:0000256" key="6">
    <source>
        <dbReference type="ARBA" id="ARBA00012046"/>
    </source>
</evidence>
<dbReference type="InterPro" id="IPR034183">
    <property type="entry name" value="IVD"/>
</dbReference>
<dbReference type="GO" id="GO:0008470">
    <property type="term" value="F:3-methylbutanoyl-CoA dehydrogenase activity"/>
    <property type="evidence" value="ECO:0007669"/>
    <property type="project" value="UniProtKB-EC"/>
</dbReference>
<evidence type="ECO:0000256" key="17">
    <source>
        <dbReference type="ARBA" id="ARBA00048375"/>
    </source>
</evidence>
<feature type="binding site" evidence="20">
    <location>
        <position position="166"/>
    </location>
    <ligand>
        <name>substrate</name>
    </ligand>
</feature>
<dbReference type="PANTHER" id="PTHR43884">
    <property type="entry name" value="ACYL-COA DEHYDROGENASE"/>
    <property type="match status" value="1"/>
</dbReference>
<dbReference type="Proteomes" id="UP001187315">
    <property type="component" value="Unassembled WGS sequence"/>
</dbReference>
<dbReference type="CDD" id="cd01156">
    <property type="entry name" value="IVD"/>
    <property type="match status" value="1"/>
</dbReference>
<evidence type="ECO:0000256" key="21">
    <source>
        <dbReference type="PIRSR" id="PIRSR634183-3"/>
    </source>
</evidence>
<evidence type="ECO:0000256" key="22">
    <source>
        <dbReference type="RuleBase" id="RU362125"/>
    </source>
</evidence>
<evidence type="ECO:0000256" key="3">
    <source>
        <dbReference type="ARBA" id="ARBA00004898"/>
    </source>
</evidence>
<comment type="pathway">
    <text evidence="3">Amino-acid degradation; L-leucine degradation; (S)-3-hydroxy-3-methylglutaryl-CoA from 3-isovaleryl-CoA: step 1/3.</text>
</comment>
<name>A0AA88SU49_TACVA</name>
<feature type="active site" description="Proton acceptor" evidence="19">
    <location>
        <position position="276"/>
    </location>
</feature>
<evidence type="ECO:0000256" key="14">
    <source>
        <dbReference type="ARBA" id="ARBA00045583"/>
    </source>
</evidence>
<keyword evidence="11 22" id="KW-0560">Oxidoreductase</keyword>
<keyword evidence="9 21" id="KW-0274">FAD</keyword>
<evidence type="ECO:0000256" key="10">
    <source>
        <dbReference type="ARBA" id="ARBA00022946"/>
    </source>
</evidence>
<dbReference type="InterPro" id="IPR037069">
    <property type="entry name" value="AcylCoA_DH/ox_N_sf"/>
</dbReference>
<organism evidence="26 27">
    <name type="scientific">Tachysurus vachellii</name>
    <name type="common">Darkbarbel catfish</name>
    <name type="synonym">Pelteobagrus vachellii</name>
    <dbReference type="NCBI Taxonomy" id="175792"/>
    <lineage>
        <taxon>Eukaryota</taxon>
        <taxon>Metazoa</taxon>
        <taxon>Chordata</taxon>
        <taxon>Craniata</taxon>
        <taxon>Vertebrata</taxon>
        <taxon>Euteleostomi</taxon>
        <taxon>Actinopterygii</taxon>
        <taxon>Neopterygii</taxon>
        <taxon>Teleostei</taxon>
        <taxon>Ostariophysi</taxon>
        <taxon>Siluriformes</taxon>
        <taxon>Bagridae</taxon>
        <taxon>Tachysurus</taxon>
    </lineage>
</organism>
<keyword evidence="12" id="KW-0496">Mitochondrion</keyword>
<keyword evidence="8 22" id="KW-0285">Flavoprotein</keyword>
<dbReference type="Pfam" id="PF02770">
    <property type="entry name" value="Acyl-CoA_dh_M"/>
    <property type="match status" value="1"/>
</dbReference>
<dbReference type="PANTHER" id="PTHR43884:SF12">
    <property type="entry name" value="ISOVALERYL-COA DEHYDROGENASE, MITOCHONDRIAL-RELATED"/>
    <property type="match status" value="1"/>
</dbReference>
<evidence type="ECO:0000256" key="8">
    <source>
        <dbReference type="ARBA" id="ARBA00022630"/>
    </source>
</evidence>
<feature type="domain" description="Acyl-CoA oxidase/dehydrogenase middle" evidence="24">
    <location>
        <begin position="156"/>
        <end position="251"/>
    </location>
</feature>
<evidence type="ECO:0000259" key="25">
    <source>
        <dbReference type="Pfam" id="PF02771"/>
    </source>
</evidence>
<dbReference type="FunFam" id="2.40.110.10:FF:000004">
    <property type="entry name" value="Isovaleryl-CoA dehydrogenase, mitochondrial"/>
    <property type="match status" value="1"/>
</dbReference>
<feature type="binding site" evidence="21">
    <location>
        <begin position="190"/>
        <end position="192"/>
    </location>
    <ligand>
        <name>FAD</name>
        <dbReference type="ChEBI" id="CHEBI:57692"/>
    </ligand>
</feature>
<feature type="domain" description="Acyl-CoA dehydrogenase/oxidase N-terminal" evidence="25">
    <location>
        <begin position="38"/>
        <end position="152"/>
    </location>
</feature>
<feature type="binding site" evidence="21">
    <location>
        <position position="313"/>
    </location>
    <ligand>
        <name>FAD</name>
        <dbReference type="ChEBI" id="CHEBI:57692"/>
    </ligand>
</feature>
<dbReference type="PROSITE" id="PS00072">
    <property type="entry name" value="ACYL_COA_DH_1"/>
    <property type="match status" value="1"/>
</dbReference>
<dbReference type="AlphaFoldDB" id="A0AA88SU49"/>
<dbReference type="EC" id="1.3.8.1" evidence="6"/>
<feature type="binding site" evidence="21">
    <location>
        <begin position="157"/>
        <end position="166"/>
    </location>
    <ligand>
        <name>FAD</name>
        <dbReference type="ChEBI" id="CHEBI:57692"/>
    </ligand>
</feature>
<sequence>MFAVRGVLRLAQRLAGVSVSRRGCAGAVPVDDVINGLTEEQMQLRNTVTRFCQEKLAPYADEIDKANDFPRMRDFWKEAGELGLLGITAPVEYGGTGLGYLDHVIVMEEISRVSGAVALSYGAHSNLCVNQLVRHGNQNQKEKYLPKLITGEHIGALAMSEPNSGSDVVSMKTTARKEGDHYVLNGNKFWITNGPDADVLIVYAKTDVTSAARGISAFIVEKGMPGFSTAQKLDKLGMRGSNTCELIFEDCKVPEKNMLGPLNKGVYVLMSGLDLERLVLSAGPIGIMQAVLDHAIPYLHVREAFGQKIGHFQMMQGKMADMYTRLSSSRQYVYNVARACDKGHFSAMDCAGVILYCAENATQVALDGIQCLGGNGYINDYPMGRFLRDAKLYEIGAGTSEVRRMVIGRAFNARFK</sequence>
<feature type="binding site" evidence="20">
    <location>
        <begin position="397"/>
        <end position="398"/>
    </location>
    <ligand>
        <name>substrate</name>
    </ligand>
</feature>
<evidence type="ECO:0000256" key="13">
    <source>
        <dbReference type="ARBA" id="ARBA00031895"/>
    </source>
</evidence>
<dbReference type="EC" id="1.3.8.4" evidence="5"/>
<keyword evidence="10" id="KW-0809">Transit peptide</keyword>
<dbReference type="Gene3D" id="1.20.140.10">
    <property type="entry name" value="Butyryl-CoA Dehydrogenase, subunit A, domain 3"/>
    <property type="match status" value="1"/>
</dbReference>
<evidence type="ECO:0000256" key="7">
    <source>
        <dbReference type="ARBA" id="ARBA00018258"/>
    </source>
</evidence>
<evidence type="ECO:0000256" key="11">
    <source>
        <dbReference type="ARBA" id="ARBA00023002"/>
    </source>
</evidence>
<evidence type="ECO:0000256" key="9">
    <source>
        <dbReference type="ARBA" id="ARBA00022827"/>
    </source>
</evidence>
<feature type="domain" description="Acyl-CoA dehydrogenase/oxidase C-terminal" evidence="23">
    <location>
        <begin position="263"/>
        <end position="410"/>
    </location>
</feature>
<comment type="catalytic activity">
    <reaction evidence="17">
        <text>hexanoyl-CoA + oxidized [electron-transfer flavoprotein] + H(+) = (2E)-hexenoyl-CoA + reduced [electron-transfer flavoprotein]</text>
        <dbReference type="Rhea" id="RHEA:43464"/>
        <dbReference type="Rhea" id="RHEA-COMP:10685"/>
        <dbReference type="Rhea" id="RHEA-COMP:10686"/>
        <dbReference type="ChEBI" id="CHEBI:15378"/>
        <dbReference type="ChEBI" id="CHEBI:57692"/>
        <dbReference type="ChEBI" id="CHEBI:58307"/>
        <dbReference type="ChEBI" id="CHEBI:62077"/>
        <dbReference type="ChEBI" id="CHEBI:62620"/>
    </reaction>
</comment>
<feature type="binding site" evidence="20">
    <location>
        <begin position="274"/>
        <end position="277"/>
    </location>
    <ligand>
        <name>substrate</name>
    </ligand>
</feature>
<evidence type="ECO:0000256" key="20">
    <source>
        <dbReference type="PIRSR" id="PIRSR634183-2"/>
    </source>
</evidence>
<comment type="cofactor">
    <cofactor evidence="1 21 22">
        <name>FAD</name>
        <dbReference type="ChEBI" id="CHEBI:57692"/>
    </cofactor>
</comment>
<feature type="binding site" evidence="21">
    <location>
        <begin position="370"/>
        <end position="374"/>
    </location>
    <ligand>
        <name>FAD</name>
        <dbReference type="ChEBI" id="CHEBI:57692"/>
    </ligand>
</feature>
<protein>
    <recommendedName>
        <fullName evidence="7">Isovaleryl-CoA dehydrogenase, mitochondrial</fullName>
        <ecNumber evidence="6">1.3.8.1</ecNumber>
        <ecNumber evidence="5">1.3.8.4</ecNumber>
    </recommendedName>
    <alternativeName>
        <fullName evidence="13">Butyryl-CoA dehydrogenase</fullName>
    </alternativeName>
</protein>
<feature type="binding site" evidence="21">
    <location>
        <begin position="399"/>
        <end position="401"/>
    </location>
    <ligand>
        <name>FAD</name>
        <dbReference type="ChEBI" id="CHEBI:57692"/>
    </ligand>
</feature>
<dbReference type="GO" id="GO:0006552">
    <property type="term" value="P:L-leucine catabolic process"/>
    <property type="evidence" value="ECO:0007669"/>
    <property type="project" value="TreeGrafter"/>
</dbReference>
<evidence type="ECO:0000256" key="19">
    <source>
        <dbReference type="PIRSR" id="PIRSR634183-1"/>
    </source>
</evidence>
<evidence type="ECO:0000259" key="23">
    <source>
        <dbReference type="Pfam" id="PF00441"/>
    </source>
</evidence>
<dbReference type="InterPro" id="IPR036250">
    <property type="entry name" value="AcylCo_DH-like_C"/>
</dbReference>
<dbReference type="FunFam" id="1.20.140.10:FF:000003">
    <property type="entry name" value="isovaleryl-CoA dehydrogenase, mitochondrial"/>
    <property type="match status" value="1"/>
</dbReference>
<evidence type="ECO:0000313" key="27">
    <source>
        <dbReference type="Proteomes" id="UP001187315"/>
    </source>
</evidence>
<proteinExistence type="inferred from homology"/>
<evidence type="ECO:0000256" key="2">
    <source>
        <dbReference type="ARBA" id="ARBA00004173"/>
    </source>
</evidence>
<evidence type="ECO:0000256" key="12">
    <source>
        <dbReference type="ARBA" id="ARBA00023128"/>
    </source>
</evidence>
<comment type="caution">
    <text evidence="26">The sequence shown here is derived from an EMBL/GenBank/DDBJ whole genome shotgun (WGS) entry which is preliminary data.</text>
</comment>
<dbReference type="GO" id="GO:0005739">
    <property type="term" value="C:mitochondrion"/>
    <property type="evidence" value="ECO:0007669"/>
    <property type="project" value="UniProtKB-SubCell"/>
</dbReference>
<comment type="similarity">
    <text evidence="4 22">Belongs to the acyl-CoA dehydrogenase family.</text>
</comment>
<feature type="binding site" evidence="20">
    <location>
        <position position="267"/>
    </location>
    <ligand>
        <name>substrate</name>
    </ligand>
</feature>
<evidence type="ECO:0000256" key="18">
    <source>
        <dbReference type="ARBA" id="ARBA00052875"/>
    </source>
</evidence>
<evidence type="ECO:0000259" key="24">
    <source>
        <dbReference type="Pfam" id="PF02770"/>
    </source>
</evidence>
<dbReference type="InterPro" id="IPR009075">
    <property type="entry name" value="AcylCo_DH/oxidase_C"/>
</dbReference>
<dbReference type="Gene3D" id="1.10.540.10">
    <property type="entry name" value="Acyl-CoA dehydrogenase/oxidase, N-terminal domain"/>
    <property type="match status" value="1"/>
</dbReference>
<evidence type="ECO:0000256" key="1">
    <source>
        <dbReference type="ARBA" id="ARBA00001974"/>
    </source>
</evidence>
<dbReference type="SUPFAM" id="SSF47203">
    <property type="entry name" value="Acyl-CoA dehydrogenase C-terminal domain-like"/>
    <property type="match status" value="1"/>
</dbReference>
<dbReference type="InterPro" id="IPR006091">
    <property type="entry name" value="Acyl-CoA_Oxase/DH_mid-dom"/>
</dbReference>
<dbReference type="SUPFAM" id="SSF56645">
    <property type="entry name" value="Acyl-CoA dehydrogenase NM domain-like"/>
    <property type="match status" value="1"/>
</dbReference>
<dbReference type="InterPro" id="IPR046373">
    <property type="entry name" value="Acyl-CoA_Oxase/DH_mid-dom_sf"/>
</dbReference>
<evidence type="ECO:0000313" key="26">
    <source>
        <dbReference type="EMBL" id="KAK2843274.1"/>
    </source>
</evidence>
<evidence type="ECO:0000256" key="4">
    <source>
        <dbReference type="ARBA" id="ARBA00009347"/>
    </source>
</evidence>
<dbReference type="InterPro" id="IPR013786">
    <property type="entry name" value="AcylCoA_DH/ox_N"/>
</dbReference>
<dbReference type="GO" id="GO:0050660">
    <property type="term" value="F:flavin adenine dinucleotide binding"/>
    <property type="evidence" value="ECO:0007669"/>
    <property type="project" value="InterPro"/>
</dbReference>
<comment type="catalytic activity">
    <reaction evidence="18">
        <text>3-methylbutanoyl-CoA + oxidized [electron-transfer flavoprotein] + H(+) = 3-methylbut-2-enoyl-CoA + reduced [electron-transfer flavoprotein]</text>
        <dbReference type="Rhea" id="RHEA:12276"/>
        <dbReference type="Rhea" id="RHEA-COMP:10685"/>
        <dbReference type="Rhea" id="RHEA-COMP:10686"/>
        <dbReference type="ChEBI" id="CHEBI:15378"/>
        <dbReference type="ChEBI" id="CHEBI:57344"/>
        <dbReference type="ChEBI" id="CHEBI:57345"/>
        <dbReference type="ChEBI" id="CHEBI:57692"/>
        <dbReference type="ChEBI" id="CHEBI:58307"/>
        <dbReference type="EC" id="1.3.8.4"/>
    </reaction>
</comment>
<keyword evidence="27" id="KW-1185">Reference proteome</keyword>
<comment type="subcellular location">
    <subcellularLocation>
        <location evidence="2">Mitochondrion</location>
    </subcellularLocation>
</comment>
<evidence type="ECO:0000256" key="5">
    <source>
        <dbReference type="ARBA" id="ARBA00012044"/>
    </source>
</evidence>
<gene>
    <name evidence="26" type="ORF">Q7C36_011489</name>
</gene>
<comment type="function">
    <text evidence="14">Catalyzes the conversion of isovaleryl-CoA/3-methylbutanoyl-CoA to 3-methylbut-2-enoyl-CoA as an intermediate step in the leucine (Leu) catabolic pathway. To a lesser extent, is also able to catalyze the oxidation of other saturated short-chain acyl-CoA thioesters as pentanoyl-CoA, hexenoyl-CoA and butenoyl-CoA.</text>
</comment>
<accession>A0AA88SU49</accession>
<dbReference type="InterPro" id="IPR009100">
    <property type="entry name" value="AcylCoA_DH/oxidase_NM_dom_sf"/>
</dbReference>
<comment type="catalytic activity">
    <reaction evidence="16">
        <text>pentanoyl-CoA + oxidized [electron-transfer flavoprotein] + H(+) = (2E)-pentenoyl-CoA + reduced [electron-transfer flavoprotein]</text>
        <dbReference type="Rhea" id="RHEA:43456"/>
        <dbReference type="Rhea" id="RHEA-COMP:10685"/>
        <dbReference type="Rhea" id="RHEA-COMP:10686"/>
        <dbReference type="ChEBI" id="CHEBI:15378"/>
        <dbReference type="ChEBI" id="CHEBI:57389"/>
        <dbReference type="ChEBI" id="CHEBI:57692"/>
        <dbReference type="ChEBI" id="CHEBI:58307"/>
        <dbReference type="ChEBI" id="CHEBI:86160"/>
    </reaction>
</comment>
<comment type="catalytic activity">
    <reaction evidence="15">
        <text>butanoyl-CoA + oxidized [electron-transfer flavoprotein] + H(+) = (2E)-butenoyl-CoA + reduced [electron-transfer flavoprotein]</text>
        <dbReference type="Rhea" id="RHEA:24004"/>
        <dbReference type="Rhea" id="RHEA-COMP:10685"/>
        <dbReference type="Rhea" id="RHEA-COMP:10686"/>
        <dbReference type="ChEBI" id="CHEBI:15378"/>
        <dbReference type="ChEBI" id="CHEBI:57332"/>
        <dbReference type="ChEBI" id="CHEBI:57371"/>
        <dbReference type="ChEBI" id="CHEBI:57692"/>
        <dbReference type="ChEBI" id="CHEBI:58307"/>
        <dbReference type="EC" id="1.3.8.1"/>
    </reaction>
</comment>
<reference evidence="26" key="1">
    <citation type="submission" date="2023-08" db="EMBL/GenBank/DDBJ databases">
        <title>Pelteobagrus vachellii genome.</title>
        <authorList>
            <person name="Liu H."/>
        </authorList>
    </citation>
    <scope>NUCLEOTIDE SEQUENCE</scope>
    <source>
        <strain evidence="26">PRFRI_2022a</strain>
        <tissue evidence="26">Muscle</tissue>
    </source>
</reference>
<dbReference type="Pfam" id="PF02771">
    <property type="entry name" value="Acyl-CoA_dh_N"/>
    <property type="match status" value="1"/>
</dbReference>
<evidence type="ECO:0000256" key="15">
    <source>
        <dbReference type="ARBA" id="ARBA00047736"/>
    </source>
</evidence>
<dbReference type="InterPro" id="IPR006089">
    <property type="entry name" value="Acyl-CoA_DH_CS"/>
</dbReference>
<feature type="binding site" evidence="21">
    <location>
        <position position="302"/>
    </location>
    <ligand>
        <name>FAD</name>
        <dbReference type="ChEBI" id="CHEBI:57692"/>
    </ligand>
</feature>